<evidence type="ECO:0000259" key="3">
    <source>
        <dbReference type="Pfam" id="PF16561"/>
    </source>
</evidence>
<sequence>MRKNALFLSIASALLLTGQSNFFESDERRLNRLLSETGSATDLHSPLVLENTVLFFYIGSAKDIFLAGDFNNWNLNLKMKEHRSNLWIFSWTNRTQAGSYKYRFKVDGFWIPDPTNPNFVYDAGREKLSLLTLTNEFIPDKKYPLWLSNDVYRFQHTATNAKAVALAGDFNNWNPYSHQLKYEGGGIFSIDIILDPNKLYLYSFVEDGMWVFDVNNKKQYRNQQNRAVSAFFADRLNSKP</sequence>
<dbReference type="InterPro" id="IPR013783">
    <property type="entry name" value="Ig-like_fold"/>
</dbReference>
<protein>
    <submittedName>
        <fullName evidence="4">Carbohydrate-binding module 48 (Isoamylase N-terminal domain)</fullName>
    </submittedName>
</protein>
<dbReference type="SUPFAM" id="SSF81296">
    <property type="entry name" value="E set domains"/>
    <property type="match status" value="2"/>
</dbReference>
<evidence type="ECO:0000313" key="4">
    <source>
        <dbReference type="EMBL" id="SFB69716.1"/>
    </source>
</evidence>
<feature type="domain" description="Glycoside hydrolase family 13 N-terminal" evidence="2">
    <location>
        <begin position="152"/>
        <end position="208"/>
    </location>
</feature>
<dbReference type="GO" id="GO:0004553">
    <property type="term" value="F:hydrolase activity, hydrolyzing O-glycosyl compounds"/>
    <property type="evidence" value="ECO:0007669"/>
    <property type="project" value="InterPro"/>
</dbReference>
<dbReference type="EMBL" id="FOKY01000001">
    <property type="protein sequence ID" value="SFB69716.1"/>
    <property type="molecule type" value="Genomic_DNA"/>
</dbReference>
<feature type="domain" description="AMP-activated protein kinase glycogen-binding" evidence="3">
    <location>
        <begin position="54"/>
        <end position="124"/>
    </location>
</feature>
<reference evidence="5" key="1">
    <citation type="submission" date="2016-10" db="EMBL/GenBank/DDBJ databases">
        <authorList>
            <person name="Varghese N."/>
            <person name="Submissions S."/>
        </authorList>
    </citation>
    <scope>NUCLEOTIDE SEQUENCE [LARGE SCALE GENOMIC DNA]</scope>
    <source>
        <strain evidence="5">ATCC 43811</strain>
    </source>
</reference>
<dbReference type="RefSeq" id="WP_092317626.1">
    <property type="nucleotide sequence ID" value="NZ_FOKY01000001.1"/>
</dbReference>
<gene>
    <name evidence="4" type="ORF">SAMN02745150_00296</name>
</gene>
<accession>A0A1I1D5U0</accession>
<dbReference type="CDD" id="cd02859">
    <property type="entry name" value="E_set_AMPKbeta_like_N"/>
    <property type="match status" value="1"/>
</dbReference>
<dbReference type="Pfam" id="PF02922">
    <property type="entry name" value="CBM_48"/>
    <property type="match status" value="1"/>
</dbReference>
<dbReference type="Proteomes" id="UP000240042">
    <property type="component" value="Unassembled WGS sequence"/>
</dbReference>
<dbReference type="Gene3D" id="2.60.40.10">
    <property type="entry name" value="Immunoglobulins"/>
    <property type="match status" value="2"/>
</dbReference>
<organism evidence="4 5">
    <name type="scientific">Brevinema andersonii</name>
    <dbReference type="NCBI Taxonomy" id="34097"/>
    <lineage>
        <taxon>Bacteria</taxon>
        <taxon>Pseudomonadati</taxon>
        <taxon>Spirochaetota</taxon>
        <taxon>Spirochaetia</taxon>
        <taxon>Brevinematales</taxon>
        <taxon>Brevinemataceae</taxon>
        <taxon>Brevinema</taxon>
    </lineage>
</organism>
<proteinExistence type="inferred from homology"/>
<dbReference type="InterPro" id="IPR032640">
    <property type="entry name" value="AMPK1_CBM"/>
</dbReference>
<dbReference type="STRING" id="34097.SAMN02745150_00296"/>
<keyword evidence="5" id="KW-1185">Reference proteome</keyword>
<dbReference type="PANTHER" id="PTHR10343:SF84">
    <property type="entry name" value="5'-AMP-ACTIVATED PROTEIN KINASE SUBUNIT BETA-1"/>
    <property type="match status" value="1"/>
</dbReference>
<dbReference type="OrthoDB" id="9811945at2"/>
<dbReference type="AlphaFoldDB" id="A0A1I1D5U0"/>
<evidence type="ECO:0000259" key="2">
    <source>
        <dbReference type="Pfam" id="PF02922"/>
    </source>
</evidence>
<dbReference type="InterPro" id="IPR050827">
    <property type="entry name" value="CRP1_MDG1_kinase"/>
</dbReference>
<evidence type="ECO:0000313" key="5">
    <source>
        <dbReference type="Proteomes" id="UP000240042"/>
    </source>
</evidence>
<name>A0A1I1D5U0_BREAD</name>
<evidence type="ECO:0000256" key="1">
    <source>
        <dbReference type="ARBA" id="ARBA00010926"/>
    </source>
</evidence>
<dbReference type="InterPro" id="IPR014756">
    <property type="entry name" value="Ig_E-set"/>
</dbReference>
<dbReference type="InterPro" id="IPR004193">
    <property type="entry name" value="Glyco_hydro_13_N"/>
</dbReference>
<comment type="similarity">
    <text evidence="1">Belongs to the 5'-AMP-activated protein kinase beta subunit family.</text>
</comment>
<dbReference type="PANTHER" id="PTHR10343">
    <property type="entry name" value="5'-AMP-ACTIVATED PROTEIN KINASE , BETA SUBUNIT"/>
    <property type="match status" value="1"/>
</dbReference>
<dbReference type="GO" id="GO:0005975">
    <property type="term" value="P:carbohydrate metabolic process"/>
    <property type="evidence" value="ECO:0007669"/>
    <property type="project" value="InterPro"/>
</dbReference>
<dbReference type="Pfam" id="PF16561">
    <property type="entry name" value="AMPK1_CBM"/>
    <property type="match status" value="1"/>
</dbReference>